<protein>
    <recommendedName>
        <fullName evidence="4">ShKT domain-containing protein</fullName>
    </recommendedName>
</protein>
<feature type="chain" id="PRO_5018165608" description="ShKT domain-containing protein" evidence="1">
    <location>
        <begin position="17"/>
        <end position="235"/>
    </location>
</feature>
<dbReference type="PANTHER" id="PTHR21679:SF6">
    <property type="entry name" value="DOMAIN OF UNKNOWN FUNCTION DB DOMAIN-CONTAINING PROTEIN"/>
    <property type="match status" value="1"/>
</dbReference>
<dbReference type="PANTHER" id="PTHR21679">
    <property type="entry name" value="DOMAIN OF UNKNOWN FUNCTION DB DOMAIN-CONTAINING PROTEIN-RELATED"/>
    <property type="match status" value="1"/>
</dbReference>
<dbReference type="Proteomes" id="UP000270094">
    <property type="component" value="Unassembled WGS sequence"/>
</dbReference>
<accession>A0A3P7IQI9</accession>
<reference evidence="2 3" key="1">
    <citation type="submission" date="2018-11" db="EMBL/GenBank/DDBJ databases">
        <authorList>
            <consortium name="Pathogen Informatics"/>
        </authorList>
    </citation>
    <scope>NUCLEOTIDE SEQUENCE [LARGE SCALE GENOMIC DNA]</scope>
</reference>
<evidence type="ECO:0000256" key="1">
    <source>
        <dbReference type="SAM" id="SignalP"/>
    </source>
</evidence>
<proteinExistence type="predicted"/>
<dbReference type="AlphaFoldDB" id="A0A3P7IQI9"/>
<feature type="signal peptide" evidence="1">
    <location>
        <begin position="1"/>
        <end position="16"/>
    </location>
</feature>
<dbReference type="EMBL" id="UYYB01003395">
    <property type="protein sequence ID" value="VDM66657.1"/>
    <property type="molecule type" value="Genomic_DNA"/>
</dbReference>
<evidence type="ECO:0000313" key="3">
    <source>
        <dbReference type="Proteomes" id="UP000270094"/>
    </source>
</evidence>
<sequence length="235" mass="25879">MRIVLLLVALVAVSISDLPSCERARCDHCNVEFIARMCEKTCSTCPRSSNRVKLYSEQSRSPLPTTITYVANQQNLHKNVVRQAGVSTQLQQPVLTYNTALTQAPRPLQLAAPQTQVAPIQYPAPTGISTLAPLIPPPRPTDINRNLAQQPADLAQPLPEYQQGALPYNQPQTTQLQLAPQQQQQLFPGAANSVQQSGMTDIFGRPLFPSQSPQSSPFFNPFQPFMPQVPLQATR</sequence>
<keyword evidence="3" id="KW-1185">Reference proteome</keyword>
<organism evidence="2 3">
    <name type="scientific">Strongylus vulgaris</name>
    <name type="common">Blood worm</name>
    <dbReference type="NCBI Taxonomy" id="40348"/>
    <lineage>
        <taxon>Eukaryota</taxon>
        <taxon>Metazoa</taxon>
        <taxon>Ecdysozoa</taxon>
        <taxon>Nematoda</taxon>
        <taxon>Chromadorea</taxon>
        <taxon>Rhabditida</taxon>
        <taxon>Rhabditina</taxon>
        <taxon>Rhabditomorpha</taxon>
        <taxon>Strongyloidea</taxon>
        <taxon>Strongylidae</taxon>
        <taxon>Strongylus</taxon>
    </lineage>
</organism>
<evidence type="ECO:0000313" key="2">
    <source>
        <dbReference type="EMBL" id="VDM66657.1"/>
    </source>
</evidence>
<name>A0A3P7IQI9_STRVU</name>
<keyword evidence="1" id="KW-0732">Signal</keyword>
<evidence type="ECO:0008006" key="4">
    <source>
        <dbReference type="Google" id="ProtNLM"/>
    </source>
</evidence>
<gene>
    <name evidence="2" type="ORF">SVUK_LOCUS1655</name>
</gene>
<dbReference type="OrthoDB" id="5873235at2759"/>